<dbReference type="InParanoid" id="A0A059C108"/>
<accession>A0A059C108</accession>
<evidence type="ECO:0000256" key="10">
    <source>
        <dbReference type="ARBA" id="ARBA00022989"/>
    </source>
</evidence>
<comment type="subcellular location">
    <subcellularLocation>
        <location evidence="1">Cell membrane</location>
        <topology evidence="1">Single-pass type I membrane protein</topology>
    </subcellularLocation>
</comment>
<reference evidence="15" key="1">
    <citation type="submission" date="2013-07" db="EMBL/GenBank/DDBJ databases">
        <title>The genome of Eucalyptus grandis.</title>
        <authorList>
            <person name="Schmutz J."/>
            <person name="Hayes R."/>
            <person name="Myburg A."/>
            <person name="Tuskan G."/>
            <person name="Grattapaglia D."/>
            <person name="Rokhsar D.S."/>
        </authorList>
    </citation>
    <scope>NUCLEOTIDE SEQUENCE</scope>
    <source>
        <tissue evidence="15">Leaf extractions</tissue>
    </source>
</reference>
<evidence type="ECO:0000256" key="3">
    <source>
        <dbReference type="ARBA" id="ARBA00010217"/>
    </source>
</evidence>
<evidence type="ECO:0000256" key="7">
    <source>
        <dbReference type="ARBA" id="ARBA00022734"/>
    </source>
</evidence>
<evidence type="ECO:0000256" key="9">
    <source>
        <dbReference type="ARBA" id="ARBA00022840"/>
    </source>
</evidence>
<comment type="similarity">
    <text evidence="2">In the N-terminal section; belongs to the leguminous lectin family.</text>
</comment>
<protein>
    <recommendedName>
        <fullName evidence="14">Protein kinase domain-containing protein</fullName>
    </recommendedName>
</protein>
<dbReference type="GO" id="GO:0005886">
    <property type="term" value="C:plasma membrane"/>
    <property type="evidence" value="ECO:0000318"/>
    <property type="project" value="GO_Central"/>
</dbReference>
<keyword evidence="13" id="KW-0325">Glycoprotein</keyword>
<evidence type="ECO:0000256" key="11">
    <source>
        <dbReference type="ARBA" id="ARBA00023136"/>
    </source>
</evidence>
<dbReference type="Gramene" id="KCW72158">
    <property type="protein sequence ID" value="KCW72158"/>
    <property type="gene ID" value="EUGRSUZ_E00604"/>
</dbReference>
<keyword evidence="5" id="KW-0812">Transmembrane</keyword>
<dbReference type="SUPFAM" id="SSF56112">
    <property type="entry name" value="Protein kinase-like (PK-like)"/>
    <property type="match status" value="1"/>
</dbReference>
<dbReference type="Gene3D" id="1.10.510.10">
    <property type="entry name" value="Transferase(Phosphotransferase) domain 1"/>
    <property type="match status" value="1"/>
</dbReference>
<dbReference type="FunFam" id="1.10.510.10:FF:000240">
    <property type="entry name" value="Lectin-domain containing receptor kinase A4.3"/>
    <property type="match status" value="1"/>
</dbReference>
<evidence type="ECO:0000256" key="5">
    <source>
        <dbReference type="ARBA" id="ARBA00022692"/>
    </source>
</evidence>
<name>A0A059C108_EUCGR</name>
<dbReference type="InterPro" id="IPR050528">
    <property type="entry name" value="L-type_Lectin-RKs"/>
</dbReference>
<evidence type="ECO:0000256" key="12">
    <source>
        <dbReference type="ARBA" id="ARBA00023170"/>
    </source>
</evidence>
<dbReference type="SMART" id="SM00220">
    <property type="entry name" value="S_TKc"/>
    <property type="match status" value="1"/>
</dbReference>
<sequence>MTSDLAPARFRGEGSFGIVYEGNMEVTGARVAVKILKSGSDRGIKEYIAEVKSLSQLRHRNLVALIGCCHKKDKFALVYEFMSQGSLGDHLFKDRPLLPWEKRYNIALGLGSAVHYLQKGGNQCMIHRDIKSNNIMLNENFEAKLGDFGTARPVDRTRGPEATEAVGTIGYMAPEYVQTGEASKESDVFSFGVVLLEIVCWKCVLDSELRGRGLNLVQWVWEHYGSPSLAGRGQFSLRWRKKFLEVDFDKKQAEALLIVGLWCTHPIAASRPTIEEALTF</sequence>
<evidence type="ECO:0000256" key="2">
    <source>
        <dbReference type="ARBA" id="ARBA00008536"/>
    </source>
</evidence>
<evidence type="ECO:0000259" key="14">
    <source>
        <dbReference type="PROSITE" id="PS50011"/>
    </source>
</evidence>
<evidence type="ECO:0000313" key="15">
    <source>
        <dbReference type="EMBL" id="KCW72158.1"/>
    </source>
</evidence>
<proteinExistence type="inferred from homology"/>
<keyword evidence="9" id="KW-0067">ATP-binding</keyword>
<dbReference type="InterPro" id="IPR008271">
    <property type="entry name" value="Ser/Thr_kinase_AS"/>
</dbReference>
<keyword evidence="12" id="KW-0675">Receptor</keyword>
<dbReference type="PROSITE" id="PS00108">
    <property type="entry name" value="PROTEIN_KINASE_ST"/>
    <property type="match status" value="1"/>
</dbReference>
<evidence type="ECO:0000256" key="4">
    <source>
        <dbReference type="ARBA" id="ARBA00022475"/>
    </source>
</evidence>
<keyword evidence="10" id="KW-1133">Transmembrane helix</keyword>
<dbReference type="GO" id="GO:0002229">
    <property type="term" value="P:defense response to oomycetes"/>
    <property type="evidence" value="ECO:0007669"/>
    <property type="project" value="UniProtKB-ARBA"/>
</dbReference>
<dbReference type="InterPro" id="IPR000719">
    <property type="entry name" value="Prot_kinase_dom"/>
</dbReference>
<keyword evidence="11" id="KW-0472">Membrane</keyword>
<evidence type="ECO:0000256" key="13">
    <source>
        <dbReference type="ARBA" id="ARBA00023180"/>
    </source>
</evidence>
<evidence type="ECO:0000256" key="6">
    <source>
        <dbReference type="ARBA" id="ARBA00022729"/>
    </source>
</evidence>
<keyword evidence="8" id="KW-0547">Nucleotide-binding</keyword>
<dbReference type="GO" id="GO:0004672">
    <property type="term" value="F:protein kinase activity"/>
    <property type="evidence" value="ECO:0007669"/>
    <property type="project" value="InterPro"/>
</dbReference>
<organism evidence="15">
    <name type="scientific">Eucalyptus grandis</name>
    <name type="common">Flooded gum</name>
    <dbReference type="NCBI Taxonomy" id="71139"/>
    <lineage>
        <taxon>Eukaryota</taxon>
        <taxon>Viridiplantae</taxon>
        <taxon>Streptophyta</taxon>
        <taxon>Embryophyta</taxon>
        <taxon>Tracheophyta</taxon>
        <taxon>Spermatophyta</taxon>
        <taxon>Magnoliopsida</taxon>
        <taxon>eudicotyledons</taxon>
        <taxon>Gunneridae</taxon>
        <taxon>Pentapetalae</taxon>
        <taxon>rosids</taxon>
        <taxon>malvids</taxon>
        <taxon>Myrtales</taxon>
        <taxon>Myrtaceae</taxon>
        <taxon>Myrtoideae</taxon>
        <taxon>Eucalypteae</taxon>
        <taxon>Eucalyptus</taxon>
    </lineage>
</organism>
<evidence type="ECO:0000256" key="1">
    <source>
        <dbReference type="ARBA" id="ARBA00004251"/>
    </source>
</evidence>
<comment type="similarity">
    <text evidence="3">In the C-terminal section; belongs to the protein kinase superfamily. Ser/Thr protein kinase family.</text>
</comment>
<dbReference type="GO" id="GO:0030246">
    <property type="term" value="F:carbohydrate binding"/>
    <property type="evidence" value="ECO:0007669"/>
    <property type="project" value="UniProtKB-KW"/>
</dbReference>
<dbReference type="GO" id="GO:0005524">
    <property type="term" value="F:ATP binding"/>
    <property type="evidence" value="ECO:0007669"/>
    <property type="project" value="UniProtKB-KW"/>
</dbReference>
<dbReference type="Pfam" id="PF00069">
    <property type="entry name" value="Pkinase"/>
    <property type="match status" value="1"/>
</dbReference>
<keyword evidence="6" id="KW-0732">Signal</keyword>
<gene>
    <name evidence="15" type="ORF">EUGRSUZ_E00604</name>
</gene>
<evidence type="ECO:0000256" key="8">
    <source>
        <dbReference type="ARBA" id="ARBA00022741"/>
    </source>
</evidence>
<keyword evidence="7" id="KW-0430">Lectin</keyword>
<dbReference type="eggNOG" id="ENOG502QTX3">
    <property type="taxonomic scope" value="Eukaryota"/>
</dbReference>
<dbReference type="EMBL" id="KK198757">
    <property type="protein sequence ID" value="KCW72158.1"/>
    <property type="molecule type" value="Genomic_DNA"/>
</dbReference>
<dbReference type="Gene3D" id="3.30.200.20">
    <property type="entry name" value="Phosphorylase Kinase, domain 1"/>
    <property type="match status" value="1"/>
</dbReference>
<dbReference type="PROSITE" id="PS50011">
    <property type="entry name" value="PROTEIN_KINASE_DOM"/>
    <property type="match status" value="1"/>
</dbReference>
<keyword evidence="4" id="KW-1003">Cell membrane</keyword>
<dbReference type="AlphaFoldDB" id="A0A059C108"/>
<dbReference type="PANTHER" id="PTHR27007">
    <property type="match status" value="1"/>
</dbReference>
<dbReference type="InterPro" id="IPR011009">
    <property type="entry name" value="Kinase-like_dom_sf"/>
</dbReference>
<feature type="domain" description="Protein kinase" evidence="14">
    <location>
        <begin position="5"/>
        <end position="280"/>
    </location>
</feature>